<dbReference type="Proteomes" id="UP000803884">
    <property type="component" value="Unassembled WGS sequence"/>
</dbReference>
<keyword evidence="2" id="KW-1185">Reference proteome</keyword>
<proteinExistence type="predicted"/>
<reference evidence="1 2" key="1">
    <citation type="journal article" date="2020" name="Microbiol. Resour. Announc.">
        <title>Draft Genome Sequence of a Cladosporium Species Isolated from the Mesophotic Ascidian Didemnum maculosum.</title>
        <authorList>
            <person name="Gioti A."/>
            <person name="Siaperas R."/>
            <person name="Nikolaivits E."/>
            <person name="Le Goff G."/>
            <person name="Ouazzani J."/>
            <person name="Kotoulas G."/>
            <person name="Topakas E."/>
        </authorList>
    </citation>
    <scope>NUCLEOTIDE SEQUENCE [LARGE SCALE GENOMIC DNA]</scope>
    <source>
        <strain evidence="1 2">TM138-S3</strain>
    </source>
</reference>
<name>A0AB34L3W7_9PEZI</name>
<comment type="caution">
    <text evidence="1">The sequence shown here is derived from an EMBL/GenBank/DDBJ whole genome shotgun (WGS) entry which is preliminary data.</text>
</comment>
<evidence type="ECO:0000313" key="2">
    <source>
        <dbReference type="Proteomes" id="UP000803884"/>
    </source>
</evidence>
<sequence length="130" mass="14367">MRPHEYQHLNDFIESADNDLKSLLTELRRWQSFRPRSDAREALMQDLNISTSQIGWPGGASHATEAAMRVVSCDQTLKSLAELKLAQTDNERLGLVMADAAAQPGDEIVLFPNTVAPKLVRTVPSDGGHE</sequence>
<dbReference type="EMBL" id="JAAQHG020000002">
    <property type="protein sequence ID" value="KAL1590722.1"/>
    <property type="molecule type" value="Genomic_DNA"/>
</dbReference>
<accession>A0AB34L3W7</accession>
<dbReference type="AlphaFoldDB" id="A0AB34L3W7"/>
<organism evidence="1 2">
    <name type="scientific">Cladosporium halotolerans</name>
    <dbReference type="NCBI Taxonomy" id="1052096"/>
    <lineage>
        <taxon>Eukaryota</taxon>
        <taxon>Fungi</taxon>
        <taxon>Dikarya</taxon>
        <taxon>Ascomycota</taxon>
        <taxon>Pezizomycotina</taxon>
        <taxon>Dothideomycetes</taxon>
        <taxon>Dothideomycetidae</taxon>
        <taxon>Cladosporiales</taxon>
        <taxon>Cladosporiaceae</taxon>
        <taxon>Cladosporium</taxon>
    </lineage>
</organism>
<dbReference type="GeneID" id="96002142"/>
<evidence type="ECO:0000313" key="1">
    <source>
        <dbReference type="EMBL" id="KAL1590722.1"/>
    </source>
</evidence>
<dbReference type="RefSeq" id="XP_069233827.1">
    <property type="nucleotide sequence ID" value="XM_069369304.1"/>
</dbReference>
<gene>
    <name evidence="1" type="ORF">WHR41_00698</name>
</gene>
<protein>
    <submittedName>
        <fullName evidence="1">Uncharacterized protein</fullName>
    </submittedName>
</protein>